<evidence type="ECO:0000313" key="3">
    <source>
        <dbReference type="Proteomes" id="UP000609879"/>
    </source>
</evidence>
<evidence type="ECO:0000313" key="2">
    <source>
        <dbReference type="EMBL" id="GID76122.1"/>
    </source>
</evidence>
<dbReference type="Proteomes" id="UP000609879">
    <property type="component" value="Unassembled WGS sequence"/>
</dbReference>
<organism evidence="2 3">
    <name type="scientific">Paractinoplanes deccanensis</name>
    <dbReference type="NCBI Taxonomy" id="113561"/>
    <lineage>
        <taxon>Bacteria</taxon>
        <taxon>Bacillati</taxon>
        <taxon>Actinomycetota</taxon>
        <taxon>Actinomycetes</taxon>
        <taxon>Micromonosporales</taxon>
        <taxon>Micromonosporaceae</taxon>
        <taxon>Paractinoplanes</taxon>
    </lineage>
</organism>
<sequence>MAVDLGAVVEPGRETAERRCPPGAESRARGRRRCQGAEIVRYGRHTGRPEQGREVAVHVNLFLSEEAG</sequence>
<feature type="region of interest" description="Disordered" evidence="1">
    <location>
        <begin position="12"/>
        <end position="31"/>
    </location>
</feature>
<accession>A0ABQ3Y805</accession>
<dbReference type="RefSeq" id="WP_203768019.1">
    <property type="nucleotide sequence ID" value="NZ_BOMI01000092.1"/>
</dbReference>
<dbReference type="EMBL" id="BOMI01000092">
    <property type="protein sequence ID" value="GID76122.1"/>
    <property type="molecule type" value="Genomic_DNA"/>
</dbReference>
<keyword evidence="3" id="KW-1185">Reference proteome</keyword>
<name>A0ABQ3Y805_9ACTN</name>
<reference evidence="2 3" key="1">
    <citation type="submission" date="2021-01" db="EMBL/GenBank/DDBJ databases">
        <title>Whole genome shotgun sequence of Actinoplanes deccanensis NBRC 13994.</title>
        <authorList>
            <person name="Komaki H."/>
            <person name="Tamura T."/>
        </authorList>
    </citation>
    <scope>NUCLEOTIDE SEQUENCE [LARGE SCALE GENOMIC DNA]</scope>
    <source>
        <strain evidence="2 3">NBRC 13994</strain>
    </source>
</reference>
<evidence type="ECO:0000256" key="1">
    <source>
        <dbReference type="SAM" id="MobiDB-lite"/>
    </source>
</evidence>
<comment type="caution">
    <text evidence="2">The sequence shown here is derived from an EMBL/GenBank/DDBJ whole genome shotgun (WGS) entry which is preliminary data.</text>
</comment>
<proteinExistence type="predicted"/>
<gene>
    <name evidence="2" type="ORF">Ade02nite_47630</name>
</gene>
<protein>
    <submittedName>
        <fullName evidence="2">Uncharacterized protein</fullName>
    </submittedName>
</protein>